<proteinExistence type="predicted"/>
<protein>
    <recommendedName>
        <fullName evidence="2">Potassium channel domain-containing protein</fullName>
    </recommendedName>
</protein>
<feature type="domain" description="Potassium channel" evidence="2">
    <location>
        <begin position="11"/>
        <end position="86"/>
    </location>
</feature>
<dbReference type="Pfam" id="PF07885">
    <property type="entry name" value="Ion_trans_2"/>
    <property type="match status" value="1"/>
</dbReference>
<keyword evidence="1" id="KW-1133">Transmembrane helix</keyword>
<dbReference type="AlphaFoldDB" id="A0A6C0ID37"/>
<sequence length="89" mass="10466">MKIVFRTAIFHLLCILIFSVVYYIFREDYDVPDHKKSQIIDFIFLSTTIQAGVGIADIYPTKFYGKIVMMIQQLIMLFTNIFTIYILTV</sequence>
<dbReference type="EMBL" id="MN740161">
    <property type="protein sequence ID" value="QHT90998.1"/>
    <property type="molecule type" value="Genomic_DNA"/>
</dbReference>
<evidence type="ECO:0000259" key="2">
    <source>
        <dbReference type="Pfam" id="PF07885"/>
    </source>
</evidence>
<organism evidence="3">
    <name type="scientific">viral metagenome</name>
    <dbReference type="NCBI Taxonomy" id="1070528"/>
    <lineage>
        <taxon>unclassified sequences</taxon>
        <taxon>metagenomes</taxon>
        <taxon>organismal metagenomes</taxon>
    </lineage>
</organism>
<dbReference type="Gene3D" id="1.10.287.70">
    <property type="match status" value="1"/>
</dbReference>
<keyword evidence="1" id="KW-0472">Membrane</keyword>
<feature type="transmembrane region" description="Helical" evidence="1">
    <location>
        <begin position="7"/>
        <end position="25"/>
    </location>
</feature>
<accession>A0A6C0ID37</accession>
<reference evidence="3" key="1">
    <citation type="journal article" date="2020" name="Nature">
        <title>Giant virus diversity and host interactions through global metagenomics.</title>
        <authorList>
            <person name="Schulz F."/>
            <person name="Roux S."/>
            <person name="Paez-Espino D."/>
            <person name="Jungbluth S."/>
            <person name="Walsh D.A."/>
            <person name="Denef V.J."/>
            <person name="McMahon K.D."/>
            <person name="Konstantinidis K.T."/>
            <person name="Eloe-Fadrosh E.A."/>
            <person name="Kyrpides N.C."/>
            <person name="Woyke T."/>
        </authorList>
    </citation>
    <scope>NUCLEOTIDE SEQUENCE</scope>
    <source>
        <strain evidence="3">GVMAG-M-3300023184-72</strain>
    </source>
</reference>
<dbReference type="SUPFAM" id="SSF81324">
    <property type="entry name" value="Voltage-gated potassium channels"/>
    <property type="match status" value="1"/>
</dbReference>
<feature type="transmembrane region" description="Helical" evidence="1">
    <location>
        <begin position="37"/>
        <end position="55"/>
    </location>
</feature>
<name>A0A6C0ID37_9ZZZZ</name>
<keyword evidence="1" id="KW-0812">Transmembrane</keyword>
<evidence type="ECO:0000256" key="1">
    <source>
        <dbReference type="SAM" id="Phobius"/>
    </source>
</evidence>
<feature type="transmembrane region" description="Helical" evidence="1">
    <location>
        <begin position="67"/>
        <end position="87"/>
    </location>
</feature>
<evidence type="ECO:0000313" key="3">
    <source>
        <dbReference type="EMBL" id="QHT90998.1"/>
    </source>
</evidence>
<dbReference type="InterPro" id="IPR013099">
    <property type="entry name" value="K_chnl_dom"/>
</dbReference>